<name>A0ABS5ANJ9_9PSEU</name>
<evidence type="ECO:0000313" key="4">
    <source>
        <dbReference type="Proteomes" id="UP001519363"/>
    </source>
</evidence>
<dbReference type="PROSITE" id="PS00284">
    <property type="entry name" value="SERPIN"/>
    <property type="match status" value="1"/>
</dbReference>
<sequence length="357" mass="37781">MLPFTAALHQALTGPSTTNAVWSPYSVASALTLLAHAARGASREELLALLGDQAALDEQVRAAAEVDRPEWLADKPLLAVTNTLWADDGLTVLPGFRDHLAGLPGSAVRRLALRAAPERARQAVNADVAETTHGLIPELVPPGTFTPDTLLALVNALYLRTAWQAPFERAGDAPFHAPGGPVEVPTMRLVAKQRHAVVPGWQVVTLRAQGQVEAAVLLPDGELPAELSAAGLSALLDAEATHRELDLRLPSFRLEAAFGLDTALRGVGVRTVFTAGADLGALTPQRAELSAALHRAVLTVDEKGLEGAAATVLVARAVAFMPEPEPPLPVRVDRPFLFVVRGRGSALPYFLARVVRP</sequence>
<comment type="caution">
    <text evidence="3">The sequence shown here is derived from an EMBL/GenBank/DDBJ whole genome shotgun (WGS) entry which is preliminary data.</text>
</comment>
<dbReference type="SMART" id="SM00093">
    <property type="entry name" value="SERPIN"/>
    <property type="match status" value="1"/>
</dbReference>
<dbReference type="InterPro" id="IPR036186">
    <property type="entry name" value="Serpin_sf"/>
</dbReference>
<dbReference type="Gene3D" id="3.30.497.10">
    <property type="entry name" value="Antithrombin, subunit I, domain 2"/>
    <property type="match status" value="1"/>
</dbReference>
<feature type="domain" description="Serpin" evidence="2">
    <location>
        <begin position="6"/>
        <end position="357"/>
    </location>
</feature>
<dbReference type="InterPro" id="IPR023796">
    <property type="entry name" value="Serpin_dom"/>
</dbReference>
<keyword evidence="4" id="KW-1185">Reference proteome</keyword>
<organism evidence="3 4">
    <name type="scientific">Crossiella equi</name>
    <dbReference type="NCBI Taxonomy" id="130796"/>
    <lineage>
        <taxon>Bacteria</taxon>
        <taxon>Bacillati</taxon>
        <taxon>Actinomycetota</taxon>
        <taxon>Actinomycetes</taxon>
        <taxon>Pseudonocardiales</taxon>
        <taxon>Pseudonocardiaceae</taxon>
        <taxon>Crossiella</taxon>
    </lineage>
</organism>
<dbReference type="RefSeq" id="WP_249044728.1">
    <property type="nucleotide sequence ID" value="NZ_JAGIOO010000001.1"/>
</dbReference>
<dbReference type="InterPro" id="IPR042178">
    <property type="entry name" value="Serpin_sf_1"/>
</dbReference>
<accession>A0ABS5ANJ9</accession>
<dbReference type="EMBL" id="JAGIOO010000001">
    <property type="protein sequence ID" value="MBP2478159.1"/>
    <property type="molecule type" value="Genomic_DNA"/>
</dbReference>
<dbReference type="Proteomes" id="UP001519363">
    <property type="component" value="Unassembled WGS sequence"/>
</dbReference>
<dbReference type="InterPro" id="IPR042185">
    <property type="entry name" value="Serpin_sf_2"/>
</dbReference>
<evidence type="ECO:0000313" key="3">
    <source>
        <dbReference type="EMBL" id="MBP2478159.1"/>
    </source>
</evidence>
<dbReference type="Pfam" id="PF00079">
    <property type="entry name" value="Serpin"/>
    <property type="match status" value="1"/>
</dbReference>
<dbReference type="CDD" id="cd19590">
    <property type="entry name" value="serpin_thermopin-like"/>
    <property type="match status" value="1"/>
</dbReference>
<comment type="similarity">
    <text evidence="1">Belongs to the serpin family.</text>
</comment>
<protein>
    <submittedName>
        <fullName evidence="3">Serpin B</fullName>
    </submittedName>
</protein>
<dbReference type="SUPFAM" id="SSF56574">
    <property type="entry name" value="Serpins"/>
    <property type="match status" value="1"/>
</dbReference>
<gene>
    <name evidence="3" type="ORF">JOF53_007031</name>
</gene>
<reference evidence="3 4" key="1">
    <citation type="submission" date="2021-03" db="EMBL/GenBank/DDBJ databases">
        <title>Sequencing the genomes of 1000 actinobacteria strains.</title>
        <authorList>
            <person name="Klenk H.-P."/>
        </authorList>
    </citation>
    <scope>NUCLEOTIDE SEQUENCE [LARGE SCALE GENOMIC DNA]</scope>
    <source>
        <strain evidence="3 4">DSM 44580</strain>
    </source>
</reference>
<dbReference type="PANTHER" id="PTHR11461">
    <property type="entry name" value="SERINE PROTEASE INHIBITOR, SERPIN"/>
    <property type="match status" value="1"/>
</dbReference>
<evidence type="ECO:0000259" key="2">
    <source>
        <dbReference type="SMART" id="SM00093"/>
    </source>
</evidence>
<evidence type="ECO:0000256" key="1">
    <source>
        <dbReference type="RuleBase" id="RU000411"/>
    </source>
</evidence>
<dbReference type="Gene3D" id="2.30.39.10">
    <property type="entry name" value="Alpha-1-antitrypsin, domain 1"/>
    <property type="match status" value="1"/>
</dbReference>
<dbReference type="InterPro" id="IPR000215">
    <property type="entry name" value="Serpin_fam"/>
</dbReference>
<proteinExistence type="inferred from homology"/>
<dbReference type="PANTHER" id="PTHR11461:SF211">
    <property type="entry name" value="GH10112P-RELATED"/>
    <property type="match status" value="1"/>
</dbReference>
<dbReference type="InterPro" id="IPR023795">
    <property type="entry name" value="Serpin_CS"/>
</dbReference>